<organism evidence="2 3">
    <name type="scientific">Pseudomonas brassicae</name>
    <dbReference type="NCBI Taxonomy" id="2708063"/>
    <lineage>
        <taxon>Bacteria</taxon>
        <taxon>Pseudomonadati</taxon>
        <taxon>Pseudomonadota</taxon>
        <taxon>Gammaproteobacteria</taxon>
        <taxon>Pseudomonadales</taxon>
        <taxon>Pseudomonadaceae</taxon>
        <taxon>Pseudomonas</taxon>
    </lineage>
</organism>
<evidence type="ECO:0000256" key="1">
    <source>
        <dbReference type="SAM" id="MobiDB-lite"/>
    </source>
</evidence>
<comment type="caution">
    <text evidence="2">The sequence shown here is derived from an EMBL/GenBank/DDBJ whole genome shotgun (WGS) entry which is preliminary data.</text>
</comment>
<evidence type="ECO:0000313" key="3">
    <source>
        <dbReference type="Proteomes" id="UP000480410"/>
    </source>
</evidence>
<dbReference type="AlphaFoldDB" id="A0A6M0CX16"/>
<dbReference type="SUPFAM" id="SSF158544">
    <property type="entry name" value="GspK insert domain-like"/>
    <property type="match status" value="1"/>
</dbReference>
<sequence>MWWPACAWRIARATTSWSAARPSWQPRAARAGGATAARRARALARRRAAAGVRPGRYPPDPERAQRAWQARPQFLPTRTLRQATDPPGRDPQRAALHARQLQQHRTQGKPLRHLEELLQVTTLTTEHYQRVLPFITLWGGDGVPVAAYAAPTLRKALGLKAASAVVSNPGSMLSIDSQAELGNGTTAGVLTTVVLNPGDGDGTLYRVLRWQER</sequence>
<proteinExistence type="predicted"/>
<dbReference type="EMBL" id="JAAHBV010000637">
    <property type="protein sequence ID" value="NER62076.1"/>
    <property type="molecule type" value="Genomic_DNA"/>
</dbReference>
<gene>
    <name evidence="2" type="ORF">G3435_23195</name>
</gene>
<evidence type="ECO:0000313" key="2">
    <source>
        <dbReference type="EMBL" id="NER62076.1"/>
    </source>
</evidence>
<name>A0A6M0CX16_9PSED</name>
<feature type="region of interest" description="Disordered" evidence="1">
    <location>
        <begin position="46"/>
        <end position="67"/>
    </location>
</feature>
<reference evidence="2 3" key="1">
    <citation type="submission" date="2020-02" db="EMBL/GenBank/DDBJ databases">
        <title>Broccoli isolated Pseudomonas sp.</title>
        <authorList>
            <person name="Fujikawa T."/>
            <person name="Sawada H."/>
        </authorList>
    </citation>
    <scope>NUCLEOTIDE SEQUENCE [LARGE SCALE GENOMIC DNA]</scope>
    <source>
        <strain evidence="2 3">MAFF212428</strain>
    </source>
</reference>
<dbReference type="InterPro" id="IPR038072">
    <property type="entry name" value="GspK_central_sf"/>
</dbReference>
<dbReference type="Proteomes" id="UP000480410">
    <property type="component" value="Unassembled WGS sequence"/>
</dbReference>
<protein>
    <submittedName>
        <fullName evidence="2">General secretion pathway protein GspK</fullName>
    </submittedName>
</protein>
<accession>A0A6M0CX16</accession>